<evidence type="ECO:0000313" key="3">
    <source>
        <dbReference type="Proteomes" id="UP000600214"/>
    </source>
</evidence>
<dbReference type="RefSeq" id="WP_188935131.1">
    <property type="nucleotide sequence ID" value="NZ_BMIA01000002.1"/>
</dbReference>
<dbReference type="Proteomes" id="UP000600214">
    <property type="component" value="Unassembled WGS sequence"/>
</dbReference>
<dbReference type="EMBL" id="BMIA01000002">
    <property type="protein sequence ID" value="GGH42484.1"/>
    <property type="molecule type" value="Genomic_DNA"/>
</dbReference>
<dbReference type="InterPro" id="IPR040198">
    <property type="entry name" value="Fido_containing"/>
</dbReference>
<dbReference type="SUPFAM" id="SSF140931">
    <property type="entry name" value="Fic-like"/>
    <property type="match status" value="1"/>
</dbReference>
<dbReference type="Gene3D" id="1.10.3290.10">
    <property type="entry name" value="Fido-like domain"/>
    <property type="match status" value="1"/>
</dbReference>
<reference evidence="3" key="1">
    <citation type="journal article" date="2019" name="Int. J. Syst. Evol. Microbiol.">
        <title>The Global Catalogue of Microorganisms (GCM) 10K type strain sequencing project: providing services to taxonomists for standard genome sequencing and annotation.</title>
        <authorList>
            <consortium name="The Broad Institute Genomics Platform"/>
            <consortium name="The Broad Institute Genome Sequencing Center for Infectious Disease"/>
            <person name="Wu L."/>
            <person name="Ma J."/>
        </authorList>
    </citation>
    <scope>NUCLEOTIDE SEQUENCE [LARGE SCALE GENOMIC DNA]</scope>
    <source>
        <strain evidence="3">CGMCC 1.15288</strain>
    </source>
</reference>
<feature type="domain" description="Fido" evidence="1">
    <location>
        <begin position="363"/>
        <end position="503"/>
    </location>
</feature>
<dbReference type="Pfam" id="PF02661">
    <property type="entry name" value="Fic"/>
    <property type="match status" value="1"/>
</dbReference>
<protein>
    <recommendedName>
        <fullName evidence="1">Fido domain-containing protein</fullName>
    </recommendedName>
</protein>
<accession>A0ABQ1YZW1</accession>
<name>A0ABQ1YZW1_9BACT</name>
<proteinExistence type="predicted"/>
<evidence type="ECO:0000259" key="1">
    <source>
        <dbReference type="PROSITE" id="PS51459"/>
    </source>
</evidence>
<dbReference type="PROSITE" id="PS51459">
    <property type="entry name" value="FIDO"/>
    <property type="match status" value="1"/>
</dbReference>
<organism evidence="2 3">
    <name type="scientific">Dyadobacter endophyticus</name>
    <dbReference type="NCBI Taxonomy" id="1749036"/>
    <lineage>
        <taxon>Bacteria</taxon>
        <taxon>Pseudomonadati</taxon>
        <taxon>Bacteroidota</taxon>
        <taxon>Cytophagia</taxon>
        <taxon>Cytophagales</taxon>
        <taxon>Spirosomataceae</taxon>
        <taxon>Dyadobacter</taxon>
    </lineage>
</organism>
<dbReference type="InterPro" id="IPR036597">
    <property type="entry name" value="Fido-like_dom_sf"/>
</dbReference>
<gene>
    <name evidence="2" type="ORF">GCM10007423_39170</name>
</gene>
<dbReference type="InterPro" id="IPR003812">
    <property type="entry name" value="Fido"/>
</dbReference>
<dbReference type="PANTHER" id="PTHR13504">
    <property type="entry name" value="FIDO DOMAIN-CONTAINING PROTEIN DDB_G0283145"/>
    <property type="match status" value="1"/>
</dbReference>
<keyword evidence="3" id="KW-1185">Reference proteome</keyword>
<comment type="caution">
    <text evidence="2">The sequence shown here is derived from an EMBL/GenBank/DDBJ whole genome shotgun (WGS) entry which is preliminary data.</text>
</comment>
<sequence>MATPRERFVEALQFLHDLQQKGIVGIHTDDIPSRKHREILSKNGFIREVTKGWYIATNPEEKDGETTAWYSSYWDFVAVFLERRYGNNWSLSAEQSLLLHAGNQAVPQQLLVRSPQGNNNPTPLAHKTSLFNMRGELPQVDQLAIAATGIRMYTLQAALIYSSATIYTRNATDARTALSLVRDASELLPILLENGHTTLAGRLAGAFRNIGRDRIADQIVDTFKQADYDIREADPFDSKLDLTLSARERSPYANRIRLMWMQMRQPVIANFPASPGIPDDHDAFLKTIDDIYITDAYHSLSIERYRVTPELIAKVSSGEWDANENEEDRKQRDAMAARGYYQAFQSVTESIKAILRGENAGTLADKDHSKWYRQMFDPSVTAGILKAADLAGYRNHQVYIGNSKHVPLNVDAMRDAMPILFELLQEESEASVRAVLGHFIFVFIHPYMDGNGRMGRFLMNAMLASGGYPWTVIPVESRDEYMESLEKASVEQDIEPFAAFLGRLVNEGMRGRAVATLPGTGNLATGRGS</sequence>
<dbReference type="PANTHER" id="PTHR13504:SF38">
    <property type="entry name" value="FIDO DOMAIN-CONTAINING PROTEIN"/>
    <property type="match status" value="1"/>
</dbReference>
<evidence type="ECO:0000313" key="2">
    <source>
        <dbReference type="EMBL" id="GGH42484.1"/>
    </source>
</evidence>